<keyword evidence="3" id="KW-1185">Reference proteome</keyword>
<dbReference type="SMART" id="SM00530">
    <property type="entry name" value="HTH_XRE"/>
    <property type="match status" value="1"/>
</dbReference>
<proteinExistence type="predicted"/>
<evidence type="ECO:0000313" key="2">
    <source>
        <dbReference type="EMBL" id="OIN59231.1"/>
    </source>
</evidence>
<protein>
    <recommendedName>
        <fullName evidence="1">HTH cro/C1-type domain-containing protein</fullName>
    </recommendedName>
</protein>
<reference evidence="2 3" key="1">
    <citation type="submission" date="2016-10" db="EMBL/GenBank/DDBJ databases">
        <title>Arsenicibacter rosenii gen. nov., sp. nov., an efficient arsenic-methylating bacterium isolated from an arsenic-contaminated paddy soil.</title>
        <authorList>
            <person name="Huang K."/>
        </authorList>
    </citation>
    <scope>NUCLEOTIDE SEQUENCE [LARGE SCALE GENOMIC DNA]</scope>
    <source>
        <strain evidence="2 3">SM-1</strain>
    </source>
</reference>
<evidence type="ECO:0000313" key="3">
    <source>
        <dbReference type="Proteomes" id="UP000181790"/>
    </source>
</evidence>
<name>A0A1S2VKD8_9BACT</name>
<dbReference type="OrthoDB" id="959646at2"/>
<evidence type="ECO:0000259" key="1">
    <source>
        <dbReference type="PROSITE" id="PS50943"/>
    </source>
</evidence>
<dbReference type="RefSeq" id="WP_071502915.1">
    <property type="nucleotide sequence ID" value="NZ_MORL01000004.1"/>
</dbReference>
<dbReference type="Proteomes" id="UP000181790">
    <property type="component" value="Unassembled WGS sequence"/>
</dbReference>
<sequence>MPFCPTKLRRLRELFGYSHAAVAYSLSIAQSTYCRLETGKSKPDPDQLEAVARFYGLSVGEFLEHDSNQLVELVVSRPIFVKLRKAGGGVTLSDFHEAVL</sequence>
<gene>
    <name evidence="2" type="ORF">BLX24_09575</name>
</gene>
<comment type="caution">
    <text evidence="2">The sequence shown here is derived from an EMBL/GenBank/DDBJ whole genome shotgun (WGS) entry which is preliminary data.</text>
</comment>
<dbReference type="PROSITE" id="PS50943">
    <property type="entry name" value="HTH_CROC1"/>
    <property type="match status" value="1"/>
</dbReference>
<accession>A0A1S2VKD8</accession>
<dbReference type="Gene3D" id="1.10.260.40">
    <property type="entry name" value="lambda repressor-like DNA-binding domains"/>
    <property type="match status" value="1"/>
</dbReference>
<dbReference type="EMBL" id="MORL01000004">
    <property type="protein sequence ID" value="OIN59231.1"/>
    <property type="molecule type" value="Genomic_DNA"/>
</dbReference>
<dbReference type="InterPro" id="IPR010982">
    <property type="entry name" value="Lambda_DNA-bd_dom_sf"/>
</dbReference>
<dbReference type="CDD" id="cd00093">
    <property type="entry name" value="HTH_XRE"/>
    <property type="match status" value="1"/>
</dbReference>
<dbReference type="AlphaFoldDB" id="A0A1S2VKD8"/>
<dbReference type="InterPro" id="IPR001387">
    <property type="entry name" value="Cro/C1-type_HTH"/>
</dbReference>
<dbReference type="GO" id="GO:0003677">
    <property type="term" value="F:DNA binding"/>
    <property type="evidence" value="ECO:0007669"/>
    <property type="project" value="InterPro"/>
</dbReference>
<dbReference type="Pfam" id="PF13560">
    <property type="entry name" value="HTH_31"/>
    <property type="match status" value="1"/>
</dbReference>
<organism evidence="2 3">
    <name type="scientific">Arsenicibacter rosenii</name>
    <dbReference type="NCBI Taxonomy" id="1750698"/>
    <lineage>
        <taxon>Bacteria</taxon>
        <taxon>Pseudomonadati</taxon>
        <taxon>Bacteroidota</taxon>
        <taxon>Cytophagia</taxon>
        <taxon>Cytophagales</taxon>
        <taxon>Spirosomataceae</taxon>
        <taxon>Arsenicibacter</taxon>
    </lineage>
</organism>
<dbReference type="SUPFAM" id="SSF47413">
    <property type="entry name" value="lambda repressor-like DNA-binding domains"/>
    <property type="match status" value="1"/>
</dbReference>
<feature type="domain" description="HTH cro/C1-type" evidence="1">
    <location>
        <begin position="8"/>
        <end position="62"/>
    </location>
</feature>